<sequence length="520" mass="58963">MPDTSASEVVHDKPPQWFHSNVPATHLDAFEELPISGFANIRIPDGADCEQLRLPGTLAVTESFDVGDDLLDIAESVEHPLVDYSGQPKGQSFRSMVSKTWGRMAGSSVWLEKYGVYLTVSRVYFYDKGVRHWPVISFIRAQIHDASWNHLKGYKLEWQGETITFPRALDIPIPYDNGGAFYGPEDPRIAIEEGVPDAEPVVIFNMVEDPKTKVRSMHTFRPFSNYTTKLYIERSTANMAEKNWSPFFIPPVNATVERKYPNHYIHFLYDYHPLKVLRCHLANGACSWAYQQDFPAAYYKAHKHNDTGGVMRGGTNFVPINVQNRLGLSSFVGFPRTHTDAGCGNEAIYRPELMVLTTNGTHFWVDYSSQALDFGHSLLTHAQIEDACDSGRILLANSITRIDDVNGRDETTVFFTVADSTVQVARIRGIRQLVQELPQFNSLSWQESDIQWNLNVTRDVMECSIQSATDYAWANTTPAQIEERRKKEQVEEEKKKAAAEEEKKKLKEDKELVAQKDAMG</sequence>
<organism evidence="5 6">
    <name type="scientific">Lithohypha guttulata</name>
    <dbReference type="NCBI Taxonomy" id="1690604"/>
    <lineage>
        <taxon>Eukaryota</taxon>
        <taxon>Fungi</taxon>
        <taxon>Dikarya</taxon>
        <taxon>Ascomycota</taxon>
        <taxon>Pezizomycotina</taxon>
        <taxon>Eurotiomycetes</taxon>
        <taxon>Chaetothyriomycetidae</taxon>
        <taxon>Chaetothyriales</taxon>
        <taxon>Trichomeriaceae</taxon>
        <taxon>Lithohypha</taxon>
    </lineage>
</organism>
<evidence type="ECO:0000256" key="4">
    <source>
        <dbReference type="SAM" id="MobiDB-lite"/>
    </source>
</evidence>
<name>A0ABR0K7A4_9EURO</name>
<keyword evidence="6" id="KW-1185">Reference proteome</keyword>
<evidence type="ECO:0000313" key="5">
    <source>
        <dbReference type="EMBL" id="KAK5089619.1"/>
    </source>
</evidence>
<feature type="region of interest" description="Disordered" evidence="4">
    <location>
        <begin position="478"/>
        <end position="520"/>
    </location>
</feature>
<evidence type="ECO:0000256" key="1">
    <source>
        <dbReference type="ARBA" id="ARBA00004606"/>
    </source>
</evidence>
<reference evidence="5 6" key="1">
    <citation type="submission" date="2023-08" db="EMBL/GenBank/DDBJ databases">
        <title>Black Yeasts Isolated from many extreme environments.</title>
        <authorList>
            <person name="Coleine C."/>
            <person name="Stajich J.E."/>
            <person name="Selbmann L."/>
        </authorList>
    </citation>
    <scope>NUCLEOTIDE SEQUENCE [LARGE SCALE GENOMIC DNA]</scope>
    <source>
        <strain evidence="5 6">CCFEE 5885</strain>
    </source>
</reference>
<evidence type="ECO:0000256" key="3">
    <source>
        <dbReference type="ARBA" id="ARBA00022968"/>
    </source>
</evidence>
<accession>A0ABR0K7A4</accession>
<feature type="compositionally biased region" description="Basic and acidic residues" evidence="4">
    <location>
        <begin position="481"/>
        <end position="520"/>
    </location>
</feature>
<gene>
    <name evidence="5" type="primary">BMT1</name>
    <name evidence="5" type="ORF">LTR24_006080</name>
</gene>
<comment type="similarity">
    <text evidence="2">Belongs to the BMT family.</text>
</comment>
<proteinExistence type="inferred from homology"/>
<evidence type="ECO:0000313" key="6">
    <source>
        <dbReference type="Proteomes" id="UP001345013"/>
    </source>
</evidence>
<comment type="caution">
    <text evidence="5">The sequence shown here is derived from an EMBL/GenBank/DDBJ whole genome shotgun (WGS) entry which is preliminary data.</text>
</comment>
<comment type="subcellular location">
    <subcellularLocation>
        <location evidence="1">Membrane</location>
        <topology evidence="1">Single-pass type II membrane protein</topology>
    </subcellularLocation>
</comment>
<dbReference type="Proteomes" id="UP001345013">
    <property type="component" value="Unassembled WGS sequence"/>
</dbReference>
<keyword evidence="3" id="KW-0812">Transmembrane</keyword>
<keyword evidence="3" id="KW-0735">Signal-anchor</keyword>
<dbReference type="Pfam" id="PF12141">
    <property type="entry name" value="BMT"/>
    <property type="match status" value="2"/>
</dbReference>
<evidence type="ECO:0000256" key="2">
    <source>
        <dbReference type="ARBA" id="ARBA00009486"/>
    </source>
</evidence>
<dbReference type="EMBL" id="JAVRRG010000074">
    <property type="protein sequence ID" value="KAK5089619.1"/>
    <property type="molecule type" value="Genomic_DNA"/>
</dbReference>
<protein>
    <submittedName>
        <fullName evidence="5">Beta-mannosyltransferase 1</fullName>
    </submittedName>
</protein>
<dbReference type="InterPro" id="IPR021988">
    <property type="entry name" value="BMT1"/>
</dbReference>